<reference evidence="3" key="2">
    <citation type="journal article" date="2009" name="Genome Res.">
        <title>Comparative genomic analyses of the human fungal pathogens Coccidioides and their relatives.</title>
        <authorList>
            <person name="Sharpton T.J."/>
            <person name="Stajich J.E."/>
            <person name="Rounsley S.D."/>
            <person name="Gardner M.J."/>
            <person name="Wortman J.R."/>
            <person name="Jordar V.S."/>
            <person name="Maiti R."/>
            <person name="Kodira C.D."/>
            <person name="Neafsey D.E."/>
            <person name="Zeng Q."/>
            <person name="Hung C.-Y."/>
            <person name="McMahan C."/>
            <person name="Muszewska A."/>
            <person name="Grynberg M."/>
            <person name="Mandel M.A."/>
            <person name="Kellner E.M."/>
            <person name="Barker B.M."/>
            <person name="Galgiani J.N."/>
            <person name="Orbach M.J."/>
            <person name="Kirkland T.N."/>
            <person name="Cole G.T."/>
            <person name="Henn M.R."/>
            <person name="Birren B.W."/>
            <person name="Taylor J.W."/>
        </authorList>
    </citation>
    <scope>NUCLEOTIDE SEQUENCE [LARGE SCALE GENOMIC DNA]</scope>
    <source>
        <strain evidence="3">RMSCC 3488</strain>
    </source>
</reference>
<evidence type="ECO:0000259" key="1">
    <source>
        <dbReference type="PROSITE" id="PS51502"/>
    </source>
</evidence>
<dbReference type="Pfam" id="PF07876">
    <property type="entry name" value="Dabb"/>
    <property type="match status" value="1"/>
</dbReference>
<evidence type="ECO:0000313" key="2">
    <source>
        <dbReference type="EMBL" id="KMM69006.1"/>
    </source>
</evidence>
<accession>A0A0J6F7P3</accession>
<dbReference type="VEuPathDB" id="FungiDB:CPAG_05329"/>
<dbReference type="InterPro" id="IPR011008">
    <property type="entry name" value="Dimeric_a/b-barrel"/>
</dbReference>
<gene>
    <name evidence="2" type="ORF">CPAG_05329</name>
</gene>
<feature type="domain" description="Stress-response A/B barrel" evidence="1">
    <location>
        <begin position="3"/>
        <end position="99"/>
    </location>
</feature>
<dbReference type="EMBL" id="DS268111">
    <property type="protein sequence ID" value="KMM69006.1"/>
    <property type="molecule type" value="Genomic_DNA"/>
</dbReference>
<dbReference type="Gene3D" id="3.30.70.100">
    <property type="match status" value="1"/>
</dbReference>
<protein>
    <recommendedName>
        <fullName evidence="1">Stress-response A/B barrel domain-containing protein</fullName>
    </recommendedName>
</protein>
<evidence type="ECO:0000313" key="3">
    <source>
        <dbReference type="Proteomes" id="UP000054567"/>
    </source>
</evidence>
<organism evidence="2 3">
    <name type="scientific">Coccidioides posadasii RMSCC 3488</name>
    <dbReference type="NCBI Taxonomy" id="454284"/>
    <lineage>
        <taxon>Eukaryota</taxon>
        <taxon>Fungi</taxon>
        <taxon>Dikarya</taxon>
        <taxon>Ascomycota</taxon>
        <taxon>Pezizomycotina</taxon>
        <taxon>Eurotiomycetes</taxon>
        <taxon>Eurotiomycetidae</taxon>
        <taxon>Onygenales</taxon>
        <taxon>Onygenaceae</taxon>
        <taxon>Coccidioides</taxon>
    </lineage>
</organism>
<dbReference type="PROSITE" id="PS51502">
    <property type="entry name" value="S_R_A_B_BARREL"/>
    <property type="match status" value="1"/>
</dbReference>
<proteinExistence type="predicted"/>
<dbReference type="InterPro" id="IPR013097">
    <property type="entry name" value="Dabb"/>
</dbReference>
<dbReference type="AlphaFoldDB" id="A0A0J6F7P3"/>
<name>A0A0J6F7P3_COCPO</name>
<sequence>MPITRATLFKIPEEEHRQQVLAKYKTMARDALKDGKPYIRSVRAGSTFEDQRRQGYTLAVISEFDSVDDMKYYDNDCQAHASLKAVAKDVHQGVMMVYFESVTTPENL</sequence>
<dbReference type="Proteomes" id="UP000054567">
    <property type="component" value="Unassembled WGS sequence"/>
</dbReference>
<dbReference type="OrthoDB" id="3830014at2759"/>
<dbReference type="SUPFAM" id="SSF54909">
    <property type="entry name" value="Dimeric alpha+beta barrel"/>
    <property type="match status" value="1"/>
</dbReference>
<dbReference type="SMART" id="SM00886">
    <property type="entry name" value="Dabb"/>
    <property type="match status" value="1"/>
</dbReference>
<reference evidence="3" key="3">
    <citation type="journal article" date="2010" name="Genome Res.">
        <title>Population genomic sequencing of Coccidioides fungi reveals recent hybridization and transposon control.</title>
        <authorList>
            <person name="Neafsey D.E."/>
            <person name="Barker B.M."/>
            <person name="Sharpton T.J."/>
            <person name="Stajich J.E."/>
            <person name="Park D.J."/>
            <person name="Whiston E."/>
            <person name="Hung C.-Y."/>
            <person name="McMahan C."/>
            <person name="White J."/>
            <person name="Sykes S."/>
            <person name="Heiman D."/>
            <person name="Young S."/>
            <person name="Zeng Q."/>
            <person name="Abouelleil A."/>
            <person name="Aftuck L."/>
            <person name="Bessette D."/>
            <person name="Brown A."/>
            <person name="FitzGerald M."/>
            <person name="Lui A."/>
            <person name="Macdonald J.P."/>
            <person name="Priest M."/>
            <person name="Orbach M.J."/>
            <person name="Galgiani J.N."/>
            <person name="Kirkland T.N."/>
            <person name="Cole G.T."/>
            <person name="Birren B.W."/>
            <person name="Henn M.R."/>
            <person name="Taylor J.W."/>
            <person name="Rounsley S.D."/>
        </authorList>
    </citation>
    <scope>NUCLEOTIDE SEQUENCE [LARGE SCALE GENOMIC DNA]</scope>
    <source>
        <strain evidence="3">RMSCC 3488</strain>
    </source>
</reference>
<reference evidence="2 3" key="1">
    <citation type="submission" date="2007-06" db="EMBL/GenBank/DDBJ databases">
        <title>The Genome Sequence of Coccidioides posadasii RMSCC_3488.</title>
        <authorList>
            <consortium name="Coccidioides Genome Resources Consortium"/>
            <consortium name="The Broad Institute Genome Sequencing Platform"/>
            <person name="Henn M.R."/>
            <person name="Sykes S."/>
            <person name="Young S."/>
            <person name="Jaffe D."/>
            <person name="Berlin A."/>
            <person name="Alvarez P."/>
            <person name="Butler J."/>
            <person name="Gnerre S."/>
            <person name="Grabherr M."/>
            <person name="Mauceli E."/>
            <person name="Brockman W."/>
            <person name="Kodira C."/>
            <person name="Alvarado L."/>
            <person name="Zeng Q."/>
            <person name="Crawford M."/>
            <person name="Antoine C."/>
            <person name="Devon K."/>
            <person name="Galgiani J."/>
            <person name="Orsborn K."/>
            <person name="Lewis M.L."/>
            <person name="Nusbaum C."/>
            <person name="Galagan J."/>
            <person name="Birren B."/>
        </authorList>
    </citation>
    <scope>NUCLEOTIDE SEQUENCE [LARGE SCALE GENOMIC DNA]</scope>
    <source>
        <strain evidence="2 3">RMSCC 3488</strain>
    </source>
</reference>